<feature type="region of interest" description="Disordered" evidence="1">
    <location>
        <begin position="48"/>
        <end position="80"/>
    </location>
</feature>
<dbReference type="PROSITE" id="PS00141">
    <property type="entry name" value="ASP_PROTEASE"/>
    <property type="match status" value="1"/>
</dbReference>
<protein>
    <submittedName>
        <fullName evidence="2">Uncharacterized protein</fullName>
    </submittedName>
</protein>
<dbReference type="AlphaFoldDB" id="A0AAW1HSG1"/>
<evidence type="ECO:0000313" key="2">
    <source>
        <dbReference type="EMBL" id="KAK9679321.1"/>
    </source>
</evidence>
<gene>
    <name evidence="2" type="ORF">QE152_g40121</name>
</gene>
<name>A0AAW1HSG1_POPJA</name>
<feature type="compositionally biased region" description="Polar residues" evidence="1">
    <location>
        <begin position="49"/>
        <end position="66"/>
    </location>
</feature>
<keyword evidence="3" id="KW-1185">Reference proteome</keyword>
<sequence length="384" mass="44166">MRRSRKPLERTDETSEIEHPDQREVTFDEILQTTPNYTTQNPHPFRANSFHNRAVNTPNLPRSNVTPMEVDPSASGIRIKPPANQATTMRKPLMGFSNDTSLTGSRDDLDPDRYYVDSFELPYCEIDILEPDYYQNIQSEELYDQTSNCVANFEEIQLNSNGCVKYLPYIVVPELDNAKLLIDTGATDSIINPDLADLYFTEYIVNHPFTIVTMHGTTYHSRIDLYFTEYIVNHPFTIVTMHGTTYHSRIAITPGLASFKSSVNGFRWNVAKFSEKFQGLIGSTMLMKLNAQIDYKNNMIHLPTVSIPFFYDLPTQNANNSISDPRISDILNKNVKEKLQDDHLNVEEKSALRKLVYEYKDILHDEAISLTFTSKIQHDFFNLH</sequence>
<proteinExistence type="predicted"/>
<organism evidence="2 3">
    <name type="scientific">Popillia japonica</name>
    <name type="common">Japanese beetle</name>
    <dbReference type="NCBI Taxonomy" id="7064"/>
    <lineage>
        <taxon>Eukaryota</taxon>
        <taxon>Metazoa</taxon>
        <taxon>Ecdysozoa</taxon>
        <taxon>Arthropoda</taxon>
        <taxon>Hexapoda</taxon>
        <taxon>Insecta</taxon>
        <taxon>Pterygota</taxon>
        <taxon>Neoptera</taxon>
        <taxon>Endopterygota</taxon>
        <taxon>Coleoptera</taxon>
        <taxon>Polyphaga</taxon>
        <taxon>Scarabaeiformia</taxon>
        <taxon>Scarabaeidae</taxon>
        <taxon>Rutelinae</taxon>
        <taxon>Popillia</taxon>
    </lineage>
</organism>
<comment type="caution">
    <text evidence="2">The sequence shown here is derived from an EMBL/GenBank/DDBJ whole genome shotgun (WGS) entry which is preliminary data.</text>
</comment>
<dbReference type="Proteomes" id="UP001458880">
    <property type="component" value="Unassembled WGS sequence"/>
</dbReference>
<evidence type="ECO:0000256" key="1">
    <source>
        <dbReference type="SAM" id="MobiDB-lite"/>
    </source>
</evidence>
<dbReference type="Gene3D" id="2.40.70.10">
    <property type="entry name" value="Acid Proteases"/>
    <property type="match status" value="1"/>
</dbReference>
<evidence type="ECO:0000313" key="3">
    <source>
        <dbReference type="Proteomes" id="UP001458880"/>
    </source>
</evidence>
<dbReference type="SUPFAM" id="SSF50630">
    <property type="entry name" value="Acid proteases"/>
    <property type="match status" value="1"/>
</dbReference>
<accession>A0AAW1HSG1</accession>
<reference evidence="2 3" key="1">
    <citation type="journal article" date="2024" name="BMC Genomics">
        <title>De novo assembly and annotation of Popillia japonica's genome with initial clues to its potential as an invasive pest.</title>
        <authorList>
            <person name="Cucini C."/>
            <person name="Boschi S."/>
            <person name="Funari R."/>
            <person name="Cardaioli E."/>
            <person name="Iannotti N."/>
            <person name="Marturano G."/>
            <person name="Paoli F."/>
            <person name="Bruttini M."/>
            <person name="Carapelli A."/>
            <person name="Frati F."/>
            <person name="Nardi F."/>
        </authorList>
    </citation>
    <scope>NUCLEOTIDE SEQUENCE [LARGE SCALE GENOMIC DNA]</scope>
    <source>
        <strain evidence="2">DMR45628</strain>
    </source>
</reference>
<dbReference type="EMBL" id="JASPKY010001044">
    <property type="protein sequence ID" value="KAK9679321.1"/>
    <property type="molecule type" value="Genomic_DNA"/>
</dbReference>
<dbReference type="InterPro" id="IPR001969">
    <property type="entry name" value="Aspartic_peptidase_AS"/>
</dbReference>
<feature type="region of interest" description="Disordered" evidence="1">
    <location>
        <begin position="88"/>
        <end position="107"/>
    </location>
</feature>
<feature type="region of interest" description="Disordered" evidence="1">
    <location>
        <begin position="1"/>
        <end position="21"/>
    </location>
</feature>
<dbReference type="GO" id="GO:0006508">
    <property type="term" value="P:proteolysis"/>
    <property type="evidence" value="ECO:0007669"/>
    <property type="project" value="InterPro"/>
</dbReference>
<dbReference type="GO" id="GO:0004190">
    <property type="term" value="F:aspartic-type endopeptidase activity"/>
    <property type="evidence" value="ECO:0007669"/>
    <property type="project" value="InterPro"/>
</dbReference>
<dbReference type="InterPro" id="IPR021109">
    <property type="entry name" value="Peptidase_aspartic_dom_sf"/>
</dbReference>